<dbReference type="AlphaFoldDB" id="A0A8J7WCK2"/>
<gene>
    <name evidence="6" type="ORF">KB874_13365</name>
</gene>
<dbReference type="EC" id="2.7.13.3" evidence="2"/>
<accession>A0A8J7WCK2</accession>
<keyword evidence="3" id="KW-0597">Phosphoprotein</keyword>
<evidence type="ECO:0000256" key="1">
    <source>
        <dbReference type="ARBA" id="ARBA00000085"/>
    </source>
</evidence>
<sequence length="627" mass="67675">MSRDPLITAGLNLIQQALSIFDSDLRLVLVNRPMQRMFDLPDPLVTPGAPFEAIIRHLAQRGEYGEIDDIEAFVHSRVDLARAFEPHYMERTRANGRVISVEGAPLPQGGWVTVYTDITAVKTQEALLRARSETLSEEVLRRSEELSRTNRALAATNAALTEAQRGLAEMEARTRTTAEMMPAHIARVDAAGRYTFSNRRLAAVMPGRPTEIVGLHISETLGEQAYDRVHPHLEAAQAGRPSTFEFTDEMSSRRIRAAFTPDPIEPGVYILSQDVTEETQTRAALQQTRRREMAAQLTSGLAHDFANLLTIILGMQSKLARLPLTPEAEPLISATLQAARRGGQLLNRIADITGPRRWQPEPLRLSRFLGDLSVLASASLPEGIALRLRDDTTGPLLLDPGLLQDAALNLVLNARDACGAQGTITLAAREVQDTWLELAVNDTGPGFSDTALAHALDPFFTTKGGEGSGLGLAMVYDMVKLAGGSMRLRNGAEGGALVTLRLPLRRAIGTPNGGLVLLVEDGADLRETIREMLTGLGFAVVEAASVAEAALLAEGLPDLALVLSDIMLEGEETGLSLIERLAPLPVRLMTSLPPDHPYHAAARALGPVLAKPFDVAGLAAFLEPQPA</sequence>
<comment type="caution">
    <text evidence="6">The sequence shown here is derived from an EMBL/GenBank/DDBJ whole genome shotgun (WGS) entry which is preliminary data.</text>
</comment>
<proteinExistence type="predicted"/>
<dbReference type="Gene3D" id="1.10.287.130">
    <property type="match status" value="1"/>
</dbReference>
<dbReference type="SUPFAM" id="SSF55785">
    <property type="entry name" value="PYP-like sensor domain (PAS domain)"/>
    <property type="match status" value="1"/>
</dbReference>
<protein>
    <recommendedName>
        <fullName evidence="2">histidine kinase</fullName>
        <ecNumber evidence="2">2.7.13.3</ecNumber>
    </recommendedName>
</protein>
<dbReference type="SUPFAM" id="SSF52172">
    <property type="entry name" value="CheY-like"/>
    <property type="match status" value="1"/>
</dbReference>
<name>A0A8J7WCK2_9RHOB</name>
<evidence type="ECO:0000313" key="7">
    <source>
        <dbReference type="Proteomes" id="UP000681356"/>
    </source>
</evidence>
<feature type="domain" description="Histidine kinase" evidence="4">
    <location>
        <begin position="300"/>
        <end position="506"/>
    </location>
</feature>
<evidence type="ECO:0000256" key="3">
    <source>
        <dbReference type="PROSITE-ProRule" id="PRU00169"/>
    </source>
</evidence>
<evidence type="ECO:0000313" key="6">
    <source>
        <dbReference type="EMBL" id="MBS0125077.1"/>
    </source>
</evidence>
<dbReference type="PROSITE" id="PS50110">
    <property type="entry name" value="RESPONSE_REGULATORY"/>
    <property type="match status" value="1"/>
</dbReference>
<dbReference type="Proteomes" id="UP000681356">
    <property type="component" value="Unassembled WGS sequence"/>
</dbReference>
<dbReference type="SUPFAM" id="SSF55874">
    <property type="entry name" value="ATPase domain of HSP90 chaperone/DNA topoisomerase II/histidine kinase"/>
    <property type="match status" value="1"/>
</dbReference>
<dbReference type="GO" id="GO:0000155">
    <property type="term" value="F:phosphorelay sensor kinase activity"/>
    <property type="evidence" value="ECO:0007669"/>
    <property type="project" value="InterPro"/>
</dbReference>
<evidence type="ECO:0000256" key="2">
    <source>
        <dbReference type="ARBA" id="ARBA00012438"/>
    </source>
</evidence>
<comment type="catalytic activity">
    <reaction evidence="1">
        <text>ATP + protein L-histidine = ADP + protein N-phospho-L-histidine.</text>
        <dbReference type="EC" id="2.7.13.3"/>
    </reaction>
</comment>
<dbReference type="PANTHER" id="PTHR43065:SF42">
    <property type="entry name" value="TWO-COMPONENT SENSOR PPRA"/>
    <property type="match status" value="1"/>
</dbReference>
<dbReference type="InterPro" id="IPR036890">
    <property type="entry name" value="HATPase_C_sf"/>
</dbReference>
<dbReference type="InterPro" id="IPR035965">
    <property type="entry name" value="PAS-like_dom_sf"/>
</dbReference>
<feature type="modified residue" description="4-aspartylphosphate" evidence="3">
    <location>
        <position position="565"/>
    </location>
</feature>
<dbReference type="SMART" id="SM00448">
    <property type="entry name" value="REC"/>
    <property type="match status" value="1"/>
</dbReference>
<keyword evidence="7" id="KW-1185">Reference proteome</keyword>
<dbReference type="InterPro" id="IPR004358">
    <property type="entry name" value="Sig_transdc_His_kin-like_C"/>
</dbReference>
<dbReference type="SUPFAM" id="SSF47384">
    <property type="entry name" value="Homodimeric domain of signal transducing histidine kinase"/>
    <property type="match status" value="1"/>
</dbReference>
<dbReference type="PRINTS" id="PR00344">
    <property type="entry name" value="BCTRLSENSOR"/>
</dbReference>
<dbReference type="InterPro" id="IPR005467">
    <property type="entry name" value="His_kinase_dom"/>
</dbReference>
<dbReference type="Gene3D" id="3.30.450.20">
    <property type="entry name" value="PAS domain"/>
    <property type="match status" value="2"/>
</dbReference>
<dbReference type="Pfam" id="PF08448">
    <property type="entry name" value="PAS_4"/>
    <property type="match status" value="1"/>
</dbReference>
<reference evidence="6" key="1">
    <citation type="submission" date="2021-04" db="EMBL/GenBank/DDBJ databases">
        <authorList>
            <person name="Yoon J."/>
        </authorList>
    </citation>
    <scope>NUCLEOTIDE SEQUENCE</scope>
    <source>
        <strain evidence="6">KMU-90</strain>
    </source>
</reference>
<dbReference type="RefSeq" id="WP_212537043.1">
    <property type="nucleotide sequence ID" value="NZ_JAGTUU010000005.1"/>
</dbReference>
<dbReference type="InterPro" id="IPR036097">
    <property type="entry name" value="HisK_dim/P_sf"/>
</dbReference>
<dbReference type="SMART" id="SM00387">
    <property type="entry name" value="HATPase_c"/>
    <property type="match status" value="1"/>
</dbReference>
<evidence type="ECO:0000259" key="5">
    <source>
        <dbReference type="PROSITE" id="PS50110"/>
    </source>
</evidence>
<organism evidence="6 7">
    <name type="scientific">Thetidibacter halocola</name>
    <dbReference type="NCBI Taxonomy" id="2827239"/>
    <lineage>
        <taxon>Bacteria</taxon>
        <taxon>Pseudomonadati</taxon>
        <taxon>Pseudomonadota</taxon>
        <taxon>Alphaproteobacteria</taxon>
        <taxon>Rhodobacterales</taxon>
        <taxon>Roseobacteraceae</taxon>
        <taxon>Thetidibacter</taxon>
    </lineage>
</organism>
<dbReference type="InterPro" id="IPR011006">
    <property type="entry name" value="CheY-like_superfamily"/>
</dbReference>
<evidence type="ECO:0000259" key="4">
    <source>
        <dbReference type="PROSITE" id="PS50109"/>
    </source>
</evidence>
<dbReference type="InterPro" id="IPR003594">
    <property type="entry name" value="HATPase_dom"/>
</dbReference>
<feature type="domain" description="Response regulatory" evidence="5">
    <location>
        <begin position="515"/>
        <end position="626"/>
    </location>
</feature>
<dbReference type="InterPro" id="IPR001789">
    <property type="entry name" value="Sig_transdc_resp-reg_receiver"/>
</dbReference>
<dbReference type="PROSITE" id="PS50109">
    <property type="entry name" value="HIS_KIN"/>
    <property type="match status" value="1"/>
</dbReference>
<dbReference type="InterPro" id="IPR013656">
    <property type="entry name" value="PAS_4"/>
</dbReference>
<dbReference type="Pfam" id="PF12860">
    <property type="entry name" value="PAS_7"/>
    <property type="match status" value="1"/>
</dbReference>
<dbReference type="EMBL" id="JAGTUU010000005">
    <property type="protein sequence ID" value="MBS0125077.1"/>
    <property type="molecule type" value="Genomic_DNA"/>
</dbReference>
<dbReference type="Pfam" id="PF02518">
    <property type="entry name" value="HATPase_c"/>
    <property type="match status" value="1"/>
</dbReference>
<dbReference type="Gene3D" id="3.30.565.10">
    <property type="entry name" value="Histidine kinase-like ATPase, C-terminal domain"/>
    <property type="match status" value="1"/>
</dbReference>
<dbReference type="Gene3D" id="3.40.50.2300">
    <property type="match status" value="1"/>
</dbReference>
<dbReference type="PANTHER" id="PTHR43065">
    <property type="entry name" value="SENSOR HISTIDINE KINASE"/>
    <property type="match status" value="1"/>
</dbReference>